<evidence type="ECO:0000313" key="2">
    <source>
        <dbReference type="Proteomes" id="UP000319103"/>
    </source>
</evidence>
<sequence>MMTITPKSANPLAGHTVPATLARPPLCLTDEPLDRPGTQALDQLVERACESYGIARHYHPGGDPAALEEAMRHTLASAAGSLVAAALHRLADDPRPDLTIDQRLYLDGLVVDLDLETAEYLSGAFGDQPPVPAPGA</sequence>
<comment type="caution">
    <text evidence="1">The sequence shown here is derived from an EMBL/GenBank/DDBJ whole genome shotgun (WGS) entry which is preliminary data.</text>
</comment>
<proteinExistence type="predicted"/>
<dbReference type="AlphaFoldDB" id="A0A540WG63"/>
<dbReference type="EMBL" id="VIGB01000002">
    <property type="protein sequence ID" value="TQF07972.1"/>
    <property type="molecule type" value="Genomic_DNA"/>
</dbReference>
<dbReference type="OrthoDB" id="4223432at2"/>
<gene>
    <name evidence="1" type="ORF">E6W39_01215</name>
</gene>
<accession>A0A540WG63</accession>
<name>A0A540WG63_9ACTN</name>
<protein>
    <submittedName>
        <fullName evidence="1">Uncharacterized protein</fullName>
    </submittedName>
</protein>
<evidence type="ECO:0000313" key="1">
    <source>
        <dbReference type="EMBL" id="TQF07972.1"/>
    </source>
</evidence>
<organism evidence="1 2">
    <name type="scientific">Kitasatospora acidiphila</name>
    <dbReference type="NCBI Taxonomy" id="2567942"/>
    <lineage>
        <taxon>Bacteria</taxon>
        <taxon>Bacillati</taxon>
        <taxon>Actinomycetota</taxon>
        <taxon>Actinomycetes</taxon>
        <taxon>Kitasatosporales</taxon>
        <taxon>Streptomycetaceae</taxon>
        <taxon>Kitasatospora</taxon>
    </lineage>
</organism>
<dbReference type="Proteomes" id="UP000319103">
    <property type="component" value="Unassembled WGS sequence"/>
</dbReference>
<keyword evidence="2" id="KW-1185">Reference proteome</keyword>
<reference evidence="1 2" key="1">
    <citation type="submission" date="2019-06" db="EMBL/GenBank/DDBJ databases">
        <title>Description of Kitasatospora acidophila sp. nov. isolated from pine grove soil, and reclassification of Streptomyces novaecaesareae to Kitasatospora novaeceasareae comb. nov.</title>
        <authorList>
            <person name="Kim M.J."/>
        </authorList>
    </citation>
    <scope>NUCLEOTIDE SEQUENCE [LARGE SCALE GENOMIC DNA]</scope>
    <source>
        <strain evidence="1 2">MMS16-CNU292</strain>
    </source>
</reference>
<dbReference type="RefSeq" id="WP_141631836.1">
    <property type="nucleotide sequence ID" value="NZ_VIGB01000002.1"/>
</dbReference>